<organism evidence="2">
    <name type="scientific">Arundo donax</name>
    <name type="common">Giant reed</name>
    <name type="synonym">Donax arundinaceus</name>
    <dbReference type="NCBI Taxonomy" id="35708"/>
    <lineage>
        <taxon>Eukaryota</taxon>
        <taxon>Viridiplantae</taxon>
        <taxon>Streptophyta</taxon>
        <taxon>Embryophyta</taxon>
        <taxon>Tracheophyta</taxon>
        <taxon>Spermatophyta</taxon>
        <taxon>Magnoliopsida</taxon>
        <taxon>Liliopsida</taxon>
        <taxon>Poales</taxon>
        <taxon>Poaceae</taxon>
        <taxon>PACMAD clade</taxon>
        <taxon>Arundinoideae</taxon>
        <taxon>Arundineae</taxon>
        <taxon>Arundo</taxon>
    </lineage>
</organism>
<feature type="compositionally biased region" description="Basic and acidic residues" evidence="1">
    <location>
        <begin position="13"/>
        <end position="24"/>
    </location>
</feature>
<accession>A0A0A8ZXJ1</accession>
<dbReference type="EMBL" id="GBRH01258388">
    <property type="protein sequence ID" value="JAD39507.1"/>
    <property type="molecule type" value="Transcribed_RNA"/>
</dbReference>
<evidence type="ECO:0000313" key="2">
    <source>
        <dbReference type="EMBL" id="JAD39507.1"/>
    </source>
</evidence>
<sequence>MCGASVTSKSRCRRWERVGETSMA</sequence>
<name>A0A0A8ZXJ1_ARUDO</name>
<protein>
    <submittedName>
        <fullName evidence="2">Uncharacterized protein</fullName>
    </submittedName>
</protein>
<reference evidence="2" key="2">
    <citation type="journal article" date="2015" name="Data Brief">
        <title>Shoot transcriptome of the giant reed, Arundo donax.</title>
        <authorList>
            <person name="Barrero R.A."/>
            <person name="Guerrero F.D."/>
            <person name="Moolhuijzen P."/>
            <person name="Goolsby J.A."/>
            <person name="Tidwell J."/>
            <person name="Bellgard S.E."/>
            <person name="Bellgard M.I."/>
        </authorList>
    </citation>
    <scope>NUCLEOTIDE SEQUENCE</scope>
    <source>
        <tissue evidence="2">Shoot tissue taken approximately 20 cm above the soil surface</tissue>
    </source>
</reference>
<feature type="region of interest" description="Disordered" evidence="1">
    <location>
        <begin position="1"/>
        <end position="24"/>
    </location>
</feature>
<dbReference type="AlphaFoldDB" id="A0A0A8ZXJ1"/>
<evidence type="ECO:0000256" key="1">
    <source>
        <dbReference type="SAM" id="MobiDB-lite"/>
    </source>
</evidence>
<proteinExistence type="predicted"/>
<reference evidence="2" key="1">
    <citation type="submission" date="2014-09" db="EMBL/GenBank/DDBJ databases">
        <authorList>
            <person name="Magalhaes I.L.F."/>
            <person name="Oliveira U."/>
            <person name="Santos F.R."/>
            <person name="Vidigal T.H.D.A."/>
            <person name="Brescovit A.D."/>
            <person name="Santos A.J."/>
        </authorList>
    </citation>
    <scope>NUCLEOTIDE SEQUENCE</scope>
    <source>
        <tissue evidence="2">Shoot tissue taken approximately 20 cm above the soil surface</tissue>
    </source>
</reference>